<dbReference type="KEGG" id="gtr:GLOTRDRAFT_95349"/>
<accession>S7PY26</accession>
<sequence length="363" mass="40445">MFKTEMNLGLRWPQLPNMPCLKDPRNVLPSGVTIPYEGSSFKEKFGWRKEYPYPVMNDYISFSTFIHDGTPDPALGHPGDVYVDIAGRMLWGKIGEHEWRAFTSMKFNTTNEQVLYHPYFPQRRILHINPKGKVVWTLSDTARGWKAEAGDDLEKAINRLIERYKPSMALESNTHSTMDMDARIPEGYSTSYGADESPSESYPVTGNAELQSSIDAVDPPQKIYMPTQSFHCNPEKLLLAAAGDESVERPSLKTAIPTLITPASSECDPRRDPPRLKAHHLRNAIHAHTPDPSTMDFAKYGISGCVALPMLPTRAGNHVVPGSPGAEDSPEEGHCQCSSASEDSEWCANSSGRFPLSYCRTEK</sequence>
<dbReference type="OrthoDB" id="2987752at2759"/>
<evidence type="ECO:0000313" key="3">
    <source>
        <dbReference type="Proteomes" id="UP000030669"/>
    </source>
</evidence>
<organism evidence="2 3">
    <name type="scientific">Gloeophyllum trabeum (strain ATCC 11539 / FP-39264 / Madison 617)</name>
    <name type="common">Brown rot fungus</name>
    <dbReference type="NCBI Taxonomy" id="670483"/>
    <lineage>
        <taxon>Eukaryota</taxon>
        <taxon>Fungi</taxon>
        <taxon>Dikarya</taxon>
        <taxon>Basidiomycota</taxon>
        <taxon>Agaricomycotina</taxon>
        <taxon>Agaricomycetes</taxon>
        <taxon>Gloeophyllales</taxon>
        <taxon>Gloeophyllaceae</taxon>
        <taxon>Gloeophyllum</taxon>
    </lineage>
</organism>
<reference evidence="2 3" key="1">
    <citation type="journal article" date="2012" name="Science">
        <title>The Paleozoic origin of enzymatic lignin decomposition reconstructed from 31 fungal genomes.</title>
        <authorList>
            <person name="Floudas D."/>
            <person name="Binder M."/>
            <person name="Riley R."/>
            <person name="Barry K."/>
            <person name="Blanchette R.A."/>
            <person name="Henrissat B."/>
            <person name="Martinez A.T."/>
            <person name="Otillar R."/>
            <person name="Spatafora J.W."/>
            <person name="Yadav J.S."/>
            <person name="Aerts A."/>
            <person name="Benoit I."/>
            <person name="Boyd A."/>
            <person name="Carlson A."/>
            <person name="Copeland A."/>
            <person name="Coutinho P.M."/>
            <person name="de Vries R.P."/>
            <person name="Ferreira P."/>
            <person name="Findley K."/>
            <person name="Foster B."/>
            <person name="Gaskell J."/>
            <person name="Glotzer D."/>
            <person name="Gorecki P."/>
            <person name="Heitman J."/>
            <person name="Hesse C."/>
            <person name="Hori C."/>
            <person name="Igarashi K."/>
            <person name="Jurgens J.A."/>
            <person name="Kallen N."/>
            <person name="Kersten P."/>
            <person name="Kohler A."/>
            <person name="Kuees U."/>
            <person name="Kumar T.K.A."/>
            <person name="Kuo A."/>
            <person name="LaButti K."/>
            <person name="Larrondo L.F."/>
            <person name="Lindquist E."/>
            <person name="Ling A."/>
            <person name="Lombard V."/>
            <person name="Lucas S."/>
            <person name="Lundell T."/>
            <person name="Martin R."/>
            <person name="McLaughlin D.J."/>
            <person name="Morgenstern I."/>
            <person name="Morin E."/>
            <person name="Murat C."/>
            <person name="Nagy L.G."/>
            <person name="Nolan M."/>
            <person name="Ohm R.A."/>
            <person name="Patyshakuliyeva A."/>
            <person name="Rokas A."/>
            <person name="Ruiz-Duenas F.J."/>
            <person name="Sabat G."/>
            <person name="Salamov A."/>
            <person name="Samejima M."/>
            <person name="Schmutz J."/>
            <person name="Slot J.C."/>
            <person name="St John F."/>
            <person name="Stenlid J."/>
            <person name="Sun H."/>
            <person name="Sun S."/>
            <person name="Syed K."/>
            <person name="Tsang A."/>
            <person name="Wiebenga A."/>
            <person name="Young D."/>
            <person name="Pisabarro A."/>
            <person name="Eastwood D.C."/>
            <person name="Martin F."/>
            <person name="Cullen D."/>
            <person name="Grigoriev I.V."/>
            <person name="Hibbett D.S."/>
        </authorList>
    </citation>
    <scope>NUCLEOTIDE SEQUENCE [LARGE SCALE GENOMIC DNA]</scope>
    <source>
        <strain evidence="2 3">ATCC 11539</strain>
    </source>
</reference>
<name>S7PY26_GLOTA</name>
<evidence type="ECO:0000256" key="1">
    <source>
        <dbReference type="SAM" id="MobiDB-lite"/>
    </source>
</evidence>
<evidence type="ECO:0000313" key="2">
    <source>
        <dbReference type="EMBL" id="EPQ52423.1"/>
    </source>
</evidence>
<dbReference type="RefSeq" id="XP_007868741.1">
    <property type="nucleotide sequence ID" value="XM_007870550.1"/>
</dbReference>
<proteinExistence type="predicted"/>
<feature type="compositionally biased region" description="Polar residues" evidence="1">
    <location>
        <begin position="336"/>
        <end position="348"/>
    </location>
</feature>
<dbReference type="AlphaFoldDB" id="S7PY26"/>
<keyword evidence="3" id="KW-1185">Reference proteome</keyword>
<gene>
    <name evidence="2" type="ORF">GLOTRDRAFT_95349</name>
</gene>
<dbReference type="Proteomes" id="UP000030669">
    <property type="component" value="Unassembled WGS sequence"/>
</dbReference>
<dbReference type="HOGENOM" id="CLU_767371_0_0_1"/>
<dbReference type="EMBL" id="KB469307">
    <property type="protein sequence ID" value="EPQ52423.1"/>
    <property type="molecule type" value="Genomic_DNA"/>
</dbReference>
<dbReference type="GeneID" id="19309712"/>
<protein>
    <submittedName>
        <fullName evidence="2">Uncharacterized protein</fullName>
    </submittedName>
</protein>
<feature type="region of interest" description="Disordered" evidence="1">
    <location>
        <begin position="319"/>
        <end position="348"/>
    </location>
</feature>